<accession>A0ABV4QSW1</accession>
<organism evidence="2 3">
    <name type="scientific">Actinomadura chokoriensis</name>
    <dbReference type="NCBI Taxonomy" id="454156"/>
    <lineage>
        <taxon>Bacteria</taxon>
        <taxon>Bacillati</taxon>
        <taxon>Actinomycetota</taxon>
        <taxon>Actinomycetes</taxon>
        <taxon>Streptosporangiales</taxon>
        <taxon>Thermomonosporaceae</taxon>
        <taxon>Actinomadura</taxon>
    </lineage>
</organism>
<dbReference type="Proteomes" id="UP001569904">
    <property type="component" value="Unassembled WGS sequence"/>
</dbReference>
<reference evidence="2 3" key="1">
    <citation type="submission" date="2023-11" db="EMBL/GenBank/DDBJ databases">
        <title>Actinomadura monticuli sp. nov., isolated from volcanic ash.</title>
        <authorList>
            <person name="Lee S.D."/>
            <person name="Yang H."/>
            <person name="Kim I.S."/>
        </authorList>
    </citation>
    <scope>NUCLEOTIDE SEQUENCE [LARGE SCALE GENOMIC DNA]</scope>
    <source>
        <strain evidence="2 3">DSM 45346</strain>
    </source>
</reference>
<feature type="transmembrane region" description="Helical" evidence="1">
    <location>
        <begin position="207"/>
        <end position="232"/>
    </location>
</feature>
<protein>
    <submittedName>
        <fullName evidence="2">Uncharacterized protein</fullName>
    </submittedName>
</protein>
<keyword evidence="3" id="KW-1185">Reference proteome</keyword>
<comment type="caution">
    <text evidence="2">The sequence shown here is derived from an EMBL/GenBank/DDBJ whole genome shotgun (WGS) entry which is preliminary data.</text>
</comment>
<feature type="transmembrane region" description="Helical" evidence="1">
    <location>
        <begin position="161"/>
        <end position="186"/>
    </location>
</feature>
<evidence type="ECO:0000313" key="2">
    <source>
        <dbReference type="EMBL" id="MFA1553501.1"/>
    </source>
</evidence>
<sequence length="240" mass="26847">MEELSAEQRLVFNAVKDTSRIVVLGWMAAVAVLATKLLAAKDVITVAGIELNVRYAWVLLAVFSVIHLFKGIFIMRHISEYTRYGSFDRAAERTLYKAIRAESNPLIHGLRPRPLRPGPGARLDPADPSYWVAYLAQIGTFTAALPWTLKNGHPVWPTGWTLWLTVLAVSAFLGINWIVGSHWLAAVAELSGEDGADLVRSAPIRTVGWILSFTVFIIALPARIVFFPFFLWKWNLNYIS</sequence>
<gene>
    <name evidence="2" type="ORF">SM436_07330</name>
</gene>
<evidence type="ECO:0000256" key="1">
    <source>
        <dbReference type="SAM" id="Phobius"/>
    </source>
</evidence>
<proteinExistence type="predicted"/>
<keyword evidence="1" id="KW-0812">Transmembrane</keyword>
<feature type="transmembrane region" description="Helical" evidence="1">
    <location>
        <begin position="131"/>
        <end position="149"/>
    </location>
</feature>
<name>A0ABV4QSW1_9ACTN</name>
<dbReference type="EMBL" id="JAXCEH010000003">
    <property type="protein sequence ID" value="MFA1553501.1"/>
    <property type="molecule type" value="Genomic_DNA"/>
</dbReference>
<evidence type="ECO:0000313" key="3">
    <source>
        <dbReference type="Proteomes" id="UP001569904"/>
    </source>
</evidence>
<feature type="transmembrane region" description="Helical" evidence="1">
    <location>
        <begin position="55"/>
        <end position="73"/>
    </location>
</feature>
<feature type="transmembrane region" description="Helical" evidence="1">
    <location>
        <begin position="21"/>
        <end position="40"/>
    </location>
</feature>
<keyword evidence="1" id="KW-1133">Transmembrane helix</keyword>
<dbReference type="RefSeq" id="WP_371939896.1">
    <property type="nucleotide sequence ID" value="NZ_JAXCEH010000003.1"/>
</dbReference>
<keyword evidence="1" id="KW-0472">Membrane</keyword>